<proteinExistence type="predicted"/>
<dbReference type="EMBL" id="KN835704">
    <property type="protein sequence ID" value="KIK34781.1"/>
    <property type="molecule type" value="Genomic_DNA"/>
</dbReference>
<gene>
    <name evidence="2" type="ORF">CY34DRAFT_617466</name>
</gene>
<sequence length="66" mass="7398">MRELESSGAVAAEGGVPRHNHNLNPVPVGRCSIRKRSSRKWWSRKRRGSCACRRCSPQRALGSEKP</sequence>
<organism evidence="2 3">
    <name type="scientific">Suillus luteus UH-Slu-Lm8-n1</name>
    <dbReference type="NCBI Taxonomy" id="930992"/>
    <lineage>
        <taxon>Eukaryota</taxon>
        <taxon>Fungi</taxon>
        <taxon>Dikarya</taxon>
        <taxon>Basidiomycota</taxon>
        <taxon>Agaricomycotina</taxon>
        <taxon>Agaricomycetes</taxon>
        <taxon>Agaricomycetidae</taxon>
        <taxon>Boletales</taxon>
        <taxon>Suillineae</taxon>
        <taxon>Suillaceae</taxon>
        <taxon>Suillus</taxon>
    </lineage>
</organism>
<name>A0A0C9ZZ37_9AGAM</name>
<reference evidence="2 3" key="1">
    <citation type="submission" date="2014-04" db="EMBL/GenBank/DDBJ databases">
        <authorList>
            <consortium name="DOE Joint Genome Institute"/>
            <person name="Kuo A."/>
            <person name="Ruytinx J."/>
            <person name="Rineau F."/>
            <person name="Colpaert J."/>
            <person name="Kohler A."/>
            <person name="Nagy L.G."/>
            <person name="Floudas D."/>
            <person name="Copeland A."/>
            <person name="Barry K.W."/>
            <person name="Cichocki N."/>
            <person name="Veneault-Fourrey C."/>
            <person name="LaButti K."/>
            <person name="Lindquist E.A."/>
            <person name="Lipzen A."/>
            <person name="Lundell T."/>
            <person name="Morin E."/>
            <person name="Murat C."/>
            <person name="Sun H."/>
            <person name="Tunlid A."/>
            <person name="Henrissat B."/>
            <person name="Grigoriev I.V."/>
            <person name="Hibbett D.S."/>
            <person name="Martin F."/>
            <person name="Nordberg H.P."/>
            <person name="Cantor M.N."/>
            <person name="Hua S.X."/>
        </authorList>
    </citation>
    <scope>NUCLEOTIDE SEQUENCE [LARGE SCALE GENOMIC DNA]</scope>
    <source>
        <strain evidence="2 3">UH-Slu-Lm8-n1</strain>
    </source>
</reference>
<dbReference type="InParanoid" id="A0A0C9ZZ37"/>
<reference evidence="3" key="2">
    <citation type="submission" date="2015-01" db="EMBL/GenBank/DDBJ databases">
        <title>Evolutionary Origins and Diversification of the Mycorrhizal Mutualists.</title>
        <authorList>
            <consortium name="DOE Joint Genome Institute"/>
            <consortium name="Mycorrhizal Genomics Consortium"/>
            <person name="Kohler A."/>
            <person name="Kuo A."/>
            <person name="Nagy L.G."/>
            <person name="Floudas D."/>
            <person name="Copeland A."/>
            <person name="Barry K.W."/>
            <person name="Cichocki N."/>
            <person name="Veneault-Fourrey C."/>
            <person name="LaButti K."/>
            <person name="Lindquist E.A."/>
            <person name="Lipzen A."/>
            <person name="Lundell T."/>
            <person name="Morin E."/>
            <person name="Murat C."/>
            <person name="Riley R."/>
            <person name="Ohm R."/>
            <person name="Sun H."/>
            <person name="Tunlid A."/>
            <person name="Henrissat B."/>
            <person name="Grigoriev I.V."/>
            <person name="Hibbett D.S."/>
            <person name="Martin F."/>
        </authorList>
    </citation>
    <scope>NUCLEOTIDE SEQUENCE [LARGE SCALE GENOMIC DNA]</scope>
    <source>
        <strain evidence="3">UH-Slu-Lm8-n1</strain>
    </source>
</reference>
<dbReference type="Proteomes" id="UP000054485">
    <property type="component" value="Unassembled WGS sequence"/>
</dbReference>
<evidence type="ECO:0000256" key="1">
    <source>
        <dbReference type="SAM" id="MobiDB-lite"/>
    </source>
</evidence>
<protein>
    <submittedName>
        <fullName evidence="2">Uncharacterized protein</fullName>
    </submittedName>
</protein>
<feature type="region of interest" description="Disordered" evidence="1">
    <location>
        <begin position="1"/>
        <end position="30"/>
    </location>
</feature>
<dbReference type="HOGENOM" id="CLU_2832901_0_0_1"/>
<dbReference type="AlphaFoldDB" id="A0A0C9ZZ37"/>
<evidence type="ECO:0000313" key="2">
    <source>
        <dbReference type="EMBL" id="KIK34781.1"/>
    </source>
</evidence>
<keyword evidence="3" id="KW-1185">Reference proteome</keyword>
<evidence type="ECO:0000313" key="3">
    <source>
        <dbReference type="Proteomes" id="UP000054485"/>
    </source>
</evidence>
<accession>A0A0C9ZZ37</accession>